<sequence length="455" mass="50093">MAFFIATFFMLFAQFQINPPLFLGDAYNYWLLSGDILDLSFPESIRGYFYPLMLAPSRAIFNVLPNSGYIATHISQALFFSFSLTIALPYVFSNIVGGNVTLTRRLVVPFLVAFFFPALIAYTLSDLPALCLIIISTALIILAKKQDTPIRSLTYVLLAGVLAYGAYNTRTIYLFTFIALVPIIPTLAFTGKSNRWKAIITASFIFGSTLAATPQSLINLQHLNSLTPLVIANVKGSSLFASQLKWGITIQKVEGVHNPEAGATFAIYYADPIGLQLAETYKYKETTPTLGWYVNLLFSEPVSFLKIYTKHFINGIDVRDPDVYTKGLSKENNLRSIASISIVLLGLVCLAFLTTKKSQPRNHTAYISQTGSRLIWLTAILLPVFAIIPSAIETRFFLPVHVLAYCAIAFGLSKECIKSTPATVLILTGVLYAAAVSACYITVTDSISKPVLEMP</sequence>
<reference evidence="2 3" key="1">
    <citation type="submission" date="2016-10" db="EMBL/GenBank/DDBJ databases">
        <title>Comparative genome analysis of multiple Pseudomonas spp. focuses on biocontrol and plant growth promoting traits.</title>
        <authorList>
            <person name="Tao X.-Y."/>
            <person name="Taylor C.G."/>
        </authorList>
    </citation>
    <scope>NUCLEOTIDE SEQUENCE [LARGE SCALE GENOMIC DNA]</scope>
    <source>
        <strain evidence="2 3">39A2</strain>
    </source>
</reference>
<comment type="caution">
    <text evidence="2">The sequence shown here is derived from an EMBL/GenBank/DDBJ whole genome shotgun (WGS) entry which is preliminary data.</text>
</comment>
<evidence type="ECO:0008006" key="4">
    <source>
        <dbReference type="Google" id="ProtNLM"/>
    </source>
</evidence>
<evidence type="ECO:0000256" key="1">
    <source>
        <dbReference type="SAM" id="Phobius"/>
    </source>
</evidence>
<dbReference type="AlphaFoldDB" id="A0A423KJS3"/>
<feature type="transmembrane region" description="Helical" evidence="1">
    <location>
        <begin position="374"/>
        <end position="392"/>
    </location>
</feature>
<gene>
    <name evidence="2" type="ORF">BK665_14065</name>
</gene>
<keyword evidence="1" id="KW-1133">Transmembrane helix</keyword>
<feature type="transmembrane region" description="Helical" evidence="1">
    <location>
        <begin position="424"/>
        <end position="443"/>
    </location>
</feature>
<feature type="transmembrane region" description="Helical" evidence="1">
    <location>
        <begin position="110"/>
        <end position="143"/>
    </location>
</feature>
<accession>A0A423KJS3</accession>
<feature type="transmembrane region" description="Helical" evidence="1">
    <location>
        <begin position="77"/>
        <end position="98"/>
    </location>
</feature>
<feature type="transmembrane region" description="Helical" evidence="1">
    <location>
        <begin position="398"/>
        <end position="417"/>
    </location>
</feature>
<keyword evidence="1" id="KW-0812">Transmembrane</keyword>
<name>A0A423KJS3_9PSED</name>
<feature type="transmembrane region" description="Helical" evidence="1">
    <location>
        <begin position="173"/>
        <end position="191"/>
    </location>
</feature>
<evidence type="ECO:0000313" key="3">
    <source>
        <dbReference type="Proteomes" id="UP000283627"/>
    </source>
</evidence>
<keyword evidence="1" id="KW-0472">Membrane</keyword>
<dbReference type="Proteomes" id="UP000283627">
    <property type="component" value="Unassembled WGS sequence"/>
</dbReference>
<feature type="transmembrane region" description="Helical" evidence="1">
    <location>
        <begin position="150"/>
        <end position="167"/>
    </location>
</feature>
<proteinExistence type="predicted"/>
<feature type="transmembrane region" description="Helical" evidence="1">
    <location>
        <begin position="334"/>
        <end position="353"/>
    </location>
</feature>
<feature type="transmembrane region" description="Helical" evidence="1">
    <location>
        <begin position="198"/>
        <end position="218"/>
    </location>
</feature>
<dbReference type="EMBL" id="MOBP01000009">
    <property type="protein sequence ID" value="RON53525.1"/>
    <property type="molecule type" value="Genomic_DNA"/>
</dbReference>
<organism evidence="2 3">
    <name type="scientific">Pseudomonas frederiksbergensis</name>
    <dbReference type="NCBI Taxonomy" id="104087"/>
    <lineage>
        <taxon>Bacteria</taxon>
        <taxon>Pseudomonadati</taxon>
        <taxon>Pseudomonadota</taxon>
        <taxon>Gammaproteobacteria</taxon>
        <taxon>Pseudomonadales</taxon>
        <taxon>Pseudomonadaceae</taxon>
        <taxon>Pseudomonas</taxon>
    </lineage>
</organism>
<protein>
    <recommendedName>
        <fullName evidence="4">Glycosyltransferase RgtA/B/C/D-like domain-containing protein</fullName>
    </recommendedName>
</protein>
<evidence type="ECO:0000313" key="2">
    <source>
        <dbReference type="EMBL" id="RON53525.1"/>
    </source>
</evidence>